<dbReference type="EMBL" id="CM017878">
    <property type="protein sequence ID" value="KAG1355118.1"/>
    <property type="molecule type" value="Genomic_DNA"/>
</dbReference>
<reference evidence="1" key="2">
    <citation type="submission" date="2019-07" db="EMBL/GenBank/DDBJ databases">
        <authorList>
            <person name="Yang Y."/>
            <person name="Bocs S."/>
            <person name="Baudouin L."/>
        </authorList>
    </citation>
    <scope>NUCLEOTIDE SEQUENCE</scope>
    <source>
        <tissue evidence="1">Spear leaf of Hainan Tall coconut</tissue>
    </source>
</reference>
<evidence type="ECO:0000313" key="1">
    <source>
        <dbReference type="EMBL" id="KAG1355118.1"/>
    </source>
</evidence>
<sequence length="96" mass="10846">MQEQRSREAKKADATLVPTQLAIPSSLSYDRNPWFSIIYLPFDRSVTMAAREREGERDQALRGLTLRLFSSKLARDGERFGRAKQGTVERVGLGCS</sequence>
<protein>
    <submittedName>
        <fullName evidence="1">Uncharacterized protein</fullName>
    </submittedName>
</protein>
<proteinExistence type="predicted"/>
<dbReference type="Proteomes" id="UP000797356">
    <property type="component" value="Chromosome 7"/>
</dbReference>
<evidence type="ECO:0000313" key="2">
    <source>
        <dbReference type="Proteomes" id="UP000797356"/>
    </source>
</evidence>
<organism evidence="1 2">
    <name type="scientific">Cocos nucifera</name>
    <name type="common">Coconut palm</name>
    <dbReference type="NCBI Taxonomy" id="13894"/>
    <lineage>
        <taxon>Eukaryota</taxon>
        <taxon>Viridiplantae</taxon>
        <taxon>Streptophyta</taxon>
        <taxon>Embryophyta</taxon>
        <taxon>Tracheophyta</taxon>
        <taxon>Spermatophyta</taxon>
        <taxon>Magnoliopsida</taxon>
        <taxon>Liliopsida</taxon>
        <taxon>Arecaceae</taxon>
        <taxon>Arecoideae</taxon>
        <taxon>Cocoseae</taxon>
        <taxon>Attaleinae</taxon>
        <taxon>Cocos</taxon>
    </lineage>
</organism>
<comment type="caution">
    <text evidence="1">The sequence shown here is derived from an EMBL/GenBank/DDBJ whole genome shotgun (WGS) entry which is preliminary data.</text>
</comment>
<dbReference type="OrthoDB" id="807045at2759"/>
<dbReference type="AlphaFoldDB" id="A0A8K0IG11"/>
<reference evidence="1" key="1">
    <citation type="journal article" date="2017" name="Gigascience">
        <title>The genome draft of coconut (Cocos nucifera).</title>
        <authorList>
            <person name="Xiao Y."/>
            <person name="Xu P."/>
            <person name="Fan H."/>
            <person name="Baudouin L."/>
            <person name="Xia W."/>
            <person name="Bocs S."/>
            <person name="Xu J."/>
            <person name="Li Q."/>
            <person name="Guo A."/>
            <person name="Zhou L."/>
            <person name="Li J."/>
            <person name="Wu Y."/>
            <person name="Ma Z."/>
            <person name="Armero A."/>
            <person name="Issali A.E."/>
            <person name="Liu N."/>
            <person name="Peng M."/>
            <person name="Yang Y."/>
        </authorList>
    </citation>
    <scope>NUCLEOTIDE SEQUENCE</scope>
    <source>
        <tissue evidence="1">Spear leaf of Hainan Tall coconut</tissue>
    </source>
</reference>
<keyword evidence="2" id="KW-1185">Reference proteome</keyword>
<accession>A0A8K0IG11</accession>
<gene>
    <name evidence="1" type="ORF">COCNU_07G012300</name>
</gene>
<name>A0A8K0IG11_COCNU</name>